<proteinExistence type="predicted"/>
<dbReference type="AlphaFoldDB" id="A0A3P8ASB2"/>
<evidence type="ECO:0000313" key="2">
    <source>
        <dbReference type="EMBL" id="VDP07170.1"/>
    </source>
</evidence>
<accession>A0A3P8ASB2</accession>
<keyword evidence="3" id="KW-1185">Reference proteome</keyword>
<name>A0A3P8ASB2_9TREM</name>
<keyword evidence="1" id="KW-0472">Membrane</keyword>
<evidence type="ECO:0000256" key="1">
    <source>
        <dbReference type="SAM" id="Phobius"/>
    </source>
</evidence>
<dbReference type="EMBL" id="UZAL01012740">
    <property type="protein sequence ID" value="VDP07170.1"/>
    <property type="molecule type" value="Genomic_DNA"/>
</dbReference>
<gene>
    <name evidence="2" type="ORF">SMTD_LOCUS4452</name>
</gene>
<evidence type="ECO:0000313" key="3">
    <source>
        <dbReference type="Proteomes" id="UP000269396"/>
    </source>
</evidence>
<feature type="transmembrane region" description="Helical" evidence="1">
    <location>
        <begin position="31"/>
        <end position="55"/>
    </location>
</feature>
<reference evidence="2 3" key="1">
    <citation type="submission" date="2018-11" db="EMBL/GenBank/DDBJ databases">
        <authorList>
            <consortium name="Pathogen Informatics"/>
        </authorList>
    </citation>
    <scope>NUCLEOTIDE SEQUENCE [LARGE SCALE GENOMIC DNA]</scope>
    <source>
        <strain>Denwood</strain>
        <strain evidence="3">Zambia</strain>
    </source>
</reference>
<sequence length="83" mass="8991">MPIVAFVSVSDPPGSSMMIPRYVKDSTSSRVLPLSVIVLLGVLRVVFEDLAFSFVLRPTDAKAGATLVVFICICSCVCDRRAR</sequence>
<organism evidence="2 3">
    <name type="scientific">Schistosoma mattheei</name>
    <dbReference type="NCBI Taxonomy" id="31246"/>
    <lineage>
        <taxon>Eukaryota</taxon>
        <taxon>Metazoa</taxon>
        <taxon>Spiralia</taxon>
        <taxon>Lophotrochozoa</taxon>
        <taxon>Platyhelminthes</taxon>
        <taxon>Trematoda</taxon>
        <taxon>Digenea</taxon>
        <taxon>Strigeidida</taxon>
        <taxon>Schistosomatoidea</taxon>
        <taxon>Schistosomatidae</taxon>
        <taxon>Schistosoma</taxon>
    </lineage>
</organism>
<dbReference type="Proteomes" id="UP000269396">
    <property type="component" value="Unassembled WGS sequence"/>
</dbReference>
<feature type="transmembrane region" description="Helical" evidence="1">
    <location>
        <begin position="61"/>
        <end position="78"/>
    </location>
</feature>
<protein>
    <submittedName>
        <fullName evidence="2">Uncharacterized protein</fullName>
    </submittedName>
</protein>
<keyword evidence="1" id="KW-0812">Transmembrane</keyword>
<keyword evidence="1" id="KW-1133">Transmembrane helix</keyword>